<sequence length="34" mass="3917">MAIRMEGAQEEWKGIRRSAAYGVQQRQCNIVSYS</sequence>
<organism evidence="1 2">
    <name type="scientific">Trichinella patagoniensis</name>
    <dbReference type="NCBI Taxonomy" id="990121"/>
    <lineage>
        <taxon>Eukaryota</taxon>
        <taxon>Metazoa</taxon>
        <taxon>Ecdysozoa</taxon>
        <taxon>Nematoda</taxon>
        <taxon>Enoplea</taxon>
        <taxon>Dorylaimia</taxon>
        <taxon>Trichinellida</taxon>
        <taxon>Trichinellidae</taxon>
        <taxon>Trichinella</taxon>
    </lineage>
</organism>
<reference evidence="1 2" key="1">
    <citation type="submission" date="2015-01" db="EMBL/GenBank/DDBJ databases">
        <title>Evolution of Trichinella species and genotypes.</title>
        <authorList>
            <person name="Korhonen P.K."/>
            <person name="Edoardo P."/>
            <person name="Giuseppe L.R."/>
            <person name="Gasser R.B."/>
        </authorList>
    </citation>
    <scope>NUCLEOTIDE SEQUENCE [LARGE SCALE GENOMIC DNA]</scope>
    <source>
        <strain evidence="1">ISS2496</strain>
    </source>
</reference>
<comment type="caution">
    <text evidence="1">The sequence shown here is derived from an EMBL/GenBank/DDBJ whole genome shotgun (WGS) entry which is preliminary data.</text>
</comment>
<keyword evidence="2" id="KW-1185">Reference proteome</keyword>
<dbReference type="EMBL" id="JYDQ01002403">
    <property type="protein sequence ID" value="KRY03884.1"/>
    <property type="molecule type" value="Genomic_DNA"/>
</dbReference>
<dbReference type="AlphaFoldDB" id="A0A0V0YUU9"/>
<protein>
    <submittedName>
        <fullName evidence="1">Uncharacterized protein</fullName>
    </submittedName>
</protein>
<proteinExistence type="predicted"/>
<dbReference type="Proteomes" id="UP000054783">
    <property type="component" value="Unassembled WGS sequence"/>
</dbReference>
<name>A0A0V0YUU9_9BILA</name>
<evidence type="ECO:0000313" key="1">
    <source>
        <dbReference type="EMBL" id="KRY03884.1"/>
    </source>
</evidence>
<evidence type="ECO:0000313" key="2">
    <source>
        <dbReference type="Proteomes" id="UP000054783"/>
    </source>
</evidence>
<accession>A0A0V0YUU9</accession>
<gene>
    <name evidence="1" type="ORF">T12_11865</name>
</gene>